<sequence>MRWKERLRAQHAQATEAFVLLLLVAWVTRETSGYVARAETNATTELLPRMLVWLNVLAIATVFWSLFAREPVPKSMQVLARRERDDGHVIGGVLPVLALLSRFLVQSSGDDSGNGTTLLYAWTCISAGLSTILKIVAFQSSGVIPTLVVDGFLLPIVFSLVSIESGSRFVLPTLCRCLIGFVFHFGRLALPRSFTTGEALIVAQGIGIAVFDLLLVTFSKLDEASRIILPTHTLVVWHVTEQQREHHQLALQVGVIGALLICVALTPLLSSYGTSSPHAVAPPLPAAGVVWFLGTVGSAVVLIVYPWSCLLLDTWNPISWLINFLLEDSARWLLIVYWLACLVIFVPSFAVISRVFKLRQIVARKLFHFLVVLMFVPAFYASPSMLSLSYGVALAIFCLVECIRAVSLPPFGVIIAEFVQSFIDHREAGRVVLTHTYLLLGCAVPLWLAQGSASTNPLAANAGVLALGVGDAMGAVIGSTFGRRKLFGHKTWEGFSAVLLSMLISALGLPQSGFTSPQELGLLVFGLALTSVLEAATAQIDNLVLSLVLFTVANLITLHH</sequence>
<evidence type="ECO:0000256" key="5">
    <source>
        <dbReference type="ARBA" id="ARBA00022692"/>
    </source>
</evidence>
<evidence type="ECO:0000256" key="6">
    <source>
        <dbReference type="ARBA" id="ARBA00022777"/>
    </source>
</evidence>
<evidence type="ECO:0000313" key="12">
    <source>
        <dbReference type="Proteomes" id="UP000794436"/>
    </source>
</evidence>
<evidence type="ECO:0000256" key="10">
    <source>
        <dbReference type="SAM" id="Phobius"/>
    </source>
</evidence>
<evidence type="ECO:0000256" key="3">
    <source>
        <dbReference type="ARBA" id="ARBA00012132"/>
    </source>
</evidence>
<dbReference type="PANTHER" id="PTHR13205:SF15">
    <property type="entry name" value="DOLICHOL KINASE"/>
    <property type="match status" value="1"/>
</dbReference>
<feature type="transmembrane region" description="Helical" evidence="10">
    <location>
        <begin position="143"/>
        <end position="163"/>
    </location>
</feature>
<keyword evidence="7" id="KW-0256">Endoplasmic reticulum</keyword>
<gene>
    <name evidence="11" type="ORF">Poli38472_005474</name>
</gene>
<feature type="transmembrane region" description="Helical" evidence="10">
    <location>
        <begin position="284"/>
        <end position="307"/>
    </location>
</feature>
<keyword evidence="4" id="KW-0808">Transferase</keyword>
<evidence type="ECO:0000256" key="7">
    <source>
        <dbReference type="ARBA" id="ARBA00022824"/>
    </source>
</evidence>
<feature type="transmembrane region" description="Helical" evidence="10">
    <location>
        <begin position="431"/>
        <end position="450"/>
    </location>
</feature>
<dbReference type="AlphaFoldDB" id="A0A8K1CG26"/>
<dbReference type="PANTHER" id="PTHR13205">
    <property type="entry name" value="TRANSMEMBRANE PROTEIN 15-RELATED"/>
    <property type="match status" value="1"/>
</dbReference>
<evidence type="ECO:0000313" key="11">
    <source>
        <dbReference type="EMBL" id="TMW62856.1"/>
    </source>
</evidence>
<protein>
    <recommendedName>
        <fullName evidence="3">dolichol kinase</fullName>
        <ecNumber evidence="3">2.7.1.108</ecNumber>
    </recommendedName>
</protein>
<feature type="transmembrane region" description="Helical" evidence="10">
    <location>
        <begin position="494"/>
        <end position="514"/>
    </location>
</feature>
<dbReference type="GO" id="GO:0005789">
    <property type="term" value="C:endoplasmic reticulum membrane"/>
    <property type="evidence" value="ECO:0007669"/>
    <property type="project" value="UniProtKB-SubCell"/>
</dbReference>
<feature type="transmembrane region" description="Helical" evidence="10">
    <location>
        <begin position="117"/>
        <end position="136"/>
    </location>
</feature>
<comment type="caution">
    <text evidence="11">The sequence shown here is derived from an EMBL/GenBank/DDBJ whole genome shotgun (WGS) entry which is preliminary data.</text>
</comment>
<evidence type="ECO:0000256" key="9">
    <source>
        <dbReference type="ARBA" id="ARBA00023136"/>
    </source>
</evidence>
<organism evidence="11 12">
    <name type="scientific">Pythium oligandrum</name>
    <name type="common">Mycoparasitic fungus</name>
    <dbReference type="NCBI Taxonomy" id="41045"/>
    <lineage>
        <taxon>Eukaryota</taxon>
        <taxon>Sar</taxon>
        <taxon>Stramenopiles</taxon>
        <taxon>Oomycota</taxon>
        <taxon>Peronosporomycetes</taxon>
        <taxon>Pythiales</taxon>
        <taxon>Pythiaceae</taxon>
        <taxon>Pythium</taxon>
    </lineage>
</organism>
<evidence type="ECO:0000256" key="8">
    <source>
        <dbReference type="ARBA" id="ARBA00022989"/>
    </source>
</evidence>
<name>A0A8K1CG26_PYTOL</name>
<keyword evidence="6" id="KW-0418">Kinase</keyword>
<reference evidence="11" key="1">
    <citation type="submission" date="2019-03" db="EMBL/GenBank/DDBJ databases">
        <title>Long read genome sequence of the mycoparasitic Pythium oligandrum ATCC 38472 isolated from sugarbeet rhizosphere.</title>
        <authorList>
            <person name="Gaulin E."/>
        </authorList>
    </citation>
    <scope>NUCLEOTIDE SEQUENCE</scope>
    <source>
        <strain evidence="11">ATCC 38472_TT</strain>
    </source>
</reference>
<keyword evidence="9 10" id="KW-0472">Membrane</keyword>
<dbReference type="GO" id="GO:0004168">
    <property type="term" value="F:dolichol kinase activity"/>
    <property type="evidence" value="ECO:0007669"/>
    <property type="project" value="UniProtKB-EC"/>
</dbReference>
<feature type="transmembrane region" description="Helical" evidence="10">
    <location>
        <begin position="335"/>
        <end position="355"/>
    </location>
</feature>
<dbReference type="EC" id="2.7.1.108" evidence="3"/>
<feature type="transmembrane region" description="Helical" evidence="10">
    <location>
        <begin position="199"/>
        <end position="218"/>
    </location>
</feature>
<dbReference type="OrthoDB" id="377083at2759"/>
<evidence type="ECO:0000256" key="2">
    <source>
        <dbReference type="ARBA" id="ARBA00010794"/>
    </source>
</evidence>
<feature type="transmembrane region" description="Helical" evidence="10">
    <location>
        <begin position="47"/>
        <end position="67"/>
    </location>
</feature>
<feature type="transmembrane region" description="Helical" evidence="10">
    <location>
        <begin position="462"/>
        <end position="482"/>
    </location>
</feature>
<keyword evidence="12" id="KW-1185">Reference proteome</keyword>
<feature type="transmembrane region" description="Helical" evidence="10">
    <location>
        <begin position="169"/>
        <end position="190"/>
    </location>
</feature>
<dbReference type="Proteomes" id="UP000794436">
    <property type="component" value="Unassembled WGS sequence"/>
</dbReference>
<evidence type="ECO:0000256" key="4">
    <source>
        <dbReference type="ARBA" id="ARBA00022679"/>
    </source>
</evidence>
<feature type="transmembrane region" description="Helical" evidence="10">
    <location>
        <begin position="367"/>
        <end position="386"/>
    </location>
</feature>
<feature type="transmembrane region" description="Helical" evidence="10">
    <location>
        <begin position="392"/>
        <end position="419"/>
    </location>
</feature>
<accession>A0A8K1CG26</accession>
<comment type="similarity">
    <text evidence="2">Belongs to the polyprenol kinase family.</text>
</comment>
<keyword evidence="8 10" id="KW-1133">Transmembrane helix</keyword>
<feature type="transmembrane region" description="Helical" evidence="10">
    <location>
        <begin position="88"/>
        <end position="105"/>
    </location>
</feature>
<dbReference type="EMBL" id="SPLM01000073">
    <property type="protein sequence ID" value="TMW62856.1"/>
    <property type="molecule type" value="Genomic_DNA"/>
</dbReference>
<feature type="transmembrane region" description="Helical" evidence="10">
    <location>
        <begin position="543"/>
        <end position="559"/>
    </location>
</feature>
<comment type="subcellular location">
    <subcellularLocation>
        <location evidence="1">Endoplasmic reticulum membrane</location>
        <topology evidence="1">Multi-pass membrane protein</topology>
    </subcellularLocation>
</comment>
<evidence type="ECO:0000256" key="1">
    <source>
        <dbReference type="ARBA" id="ARBA00004477"/>
    </source>
</evidence>
<dbReference type="GO" id="GO:0043048">
    <property type="term" value="P:dolichyl monophosphate biosynthetic process"/>
    <property type="evidence" value="ECO:0007669"/>
    <property type="project" value="TreeGrafter"/>
</dbReference>
<proteinExistence type="inferred from homology"/>
<keyword evidence="5 10" id="KW-0812">Transmembrane</keyword>
<dbReference type="InterPro" id="IPR032974">
    <property type="entry name" value="Polypren_kinase"/>
</dbReference>